<evidence type="ECO:0000256" key="1">
    <source>
        <dbReference type="SAM" id="MobiDB-lite"/>
    </source>
</evidence>
<evidence type="ECO:0000313" key="2">
    <source>
        <dbReference type="EMBL" id="KAK1315147.1"/>
    </source>
</evidence>
<evidence type="ECO:0000313" key="3">
    <source>
        <dbReference type="Proteomes" id="UP001180020"/>
    </source>
</evidence>
<dbReference type="EMBL" id="JAUJYO010000006">
    <property type="protein sequence ID" value="KAK1315147.1"/>
    <property type="molecule type" value="Genomic_DNA"/>
</dbReference>
<feature type="compositionally biased region" description="Basic and acidic residues" evidence="1">
    <location>
        <begin position="103"/>
        <end position="121"/>
    </location>
</feature>
<proteinExistence type="predicted"/>
<dbReference type="AlphaFoldDB" id="A0AAV9EPB2"/>
<gene>
    <name evidence="2" type="ORF">QJS10_CPA06g01288</name>
</gene>
<sequence length="132" mass="14459">MEDMRSNMTVMLLERLSECASLGALKMHVVLPSTEENRNGLNWVGVARSQPQISTIRFFRKASRRTASRLQEENGITGGEEGMVGRGEGEEERAESGAGAGGEIKKSEMLTERSPEEEIRASRVGWGFAGKS</sequence>
<protein>
    <submittedName>
        <fullName evidence="2">Uncharacterized protein</fullName>
    </submittedName>
</protein>
<organism evidence="2 3">
    <name type="scientific">Acorus calamus</name>
    <name type="common">Sweet flag</name>
    <dbReference type="NCBI Taxonomy" id="4465"/>
    <lineage>
        <taxon>Eukaryota</taxon>
        <taxon>Viridiplantae</taxon>
        <taxon>Streptophyta</taxon>
        <taxon>Embryophyta</taxon>
        <taxon>Tracheophyta</taxon>
        <taxon>Spermatophyta</taxon>
        <taxon>Magnoliopsida</taxon>
        <taxon>Liliopsida</taxon>
        <taxon>Acoraceae</taxon>
        <taxon>Acorus</taxon>
    </lineage>
</organism>
<keyword evidence="3" id="KW-1185">Reference proteome</keyword>
<reference evidence="2" key="2">
    <citation type="submission" date="2023-06" db="EMBL/GenBank/DDBJ databases">
        <authorList>
            <person name="Ma L."/>
            <person name="Liu K.-W."/>
            <person name="Li Z."/>
            <person name="Hsiao Y.-Y."/>
            <person name="Qi Y."/>
            <person name="Fu T."/>
            <person name="Tang G."/>
            <person name="Zhang D."/>
            <person name="Sun W.-H."/>
            <person name="Liu D.-K."/>
            <person name="Li Y."/>
            <person name="Chen G.-Z."/>
            <person name="Liu X.-D."/>
            <person name="Liao X.-Y."/>
            <person name="Jiang Y.-T."/>
            <person name="Yu X."/>
            <person name="Hao Y."/>
            <person name="Huang J."/>
            <person name="Zhao X.-W."/>
            <person name="Ke S."/>
            <person name="Chen Y.-Y."/>
            <person name="Wu W.-L."/>
            <person name="Hsu J.-L."/>
            <person name="Lin Y.-F."/>
            <person name="Huang M.-D."/>
            <person name="Li C.-Y."/>
            <person name="Huang L."/>
            <person name="Wang Z.-W."/>
            <person name="Zhao X."/>
            <person name="Zhong W.-Y."/>
            <person name="Peng D.-H."/>
            <person name="Ahmad S."/>
            <person name="Lan S."/>
            <person name="Zhang J.-S."/>
            <person name="Tsai W.-C."/>
            <person name="Van De Peer Y."/>
            <person name="Liu Z.-J."/>
        </authorList>
    </citation>
    <scope>NUCLEOTIDE SEQUENCE</scope>
    <source>
        <strain evidence="2">CP</strain>
        <tissue evidence="2">Leaves</tissue>
    </source>
</reference>
<feature type="region of interest" description="Disordered" evidence="1">
    <location>
        <begin position="67"/>
        <end position="132"/>
    </location>
</feature>
<name>A0AAV9EPB2_ACOCL</name>
<feature type="compositionally biased region" description="Gly residues" evidence="1">
    <location>
        <begin position="76"/>
        <end position="86"/>
    </location>
</feature>
<reference evidence="2" key="1">
    <citation type="journal article" date="2023" name="Nat. Commun.">
        <title>Diploid and tetraploid genomes of Acorus and the evolution of monocots.</title>
        <authorList>
            <person name="Ma L."/>
            <person name="Liu K.W."/>
            <person name="Li Z."/>
            <person name="Hsiao Y.Y."/>
            <person name="Qi Y."/>
            <person name="Fu T."/>
            <person name="Tang G.D."/>
            <person name="Zhang D."/>
            <person name="Sun W.H."/>
            <person name="Liu D.K."/>
            <person name="Li Y."/>
            <person name="Chen G.Z."/>
            <person name="Liu X.D."/>
            <person name="Liao X.Y."/>
            <person name="Jiang Y.T."/>
            <person name="Yu X."/>
            <person name="Hao Y."/>
            <person name="Huang J."/>
            <person name="Zhao X.W."/>
            <person name="Ke S."/>
            <person name="Chen Y.Y."/>
            <person name="Wu W.L."/>
            <person name="Hsu J.L."/>
            <person name="Lin Y.F."/>
            <person name="Huang M.D."/>
            <person name="Li C.Y."/>
            <person name="Huang L."/>
            <person name="Wang Z.W."/>
            <person name="Zhao X."/>
            <person name="Zhong W.Y."/>
            <person name="Peng D.H."/>
            <person name="Ahmad S."/>
            <person name="Lan S."/>
            <person name="Zhang J.S."/>
            <person name="Tsai W.C."/>
            <person name="Van de Peer Y."/>
            <person name="Liu Z.J."/>
        </authorList>
    </citation>
    <scope>NUCLEOTIDE SEQUENCE</scope>
    <source>
        <strain evidence="2">CP</strain>
    </source>
</reference>
<comment type="caution">
    <text evidence="2">The sequence shown here is derived from an EMBL/GenBank/DDBJ whole genome shotgun (WGS) entry which is preliminary data.</text>
</comment>
<accession>A0AAV9EPB2</accession>
<dbReference type="Proteomes" id="UP001180020">
    <property type="component" value="Unassembled WGS sequence"/>
</dbReference>